<dbReference type="PANTHER" id="PTHR36221">
    <property type="entry name" value="DUF742 DOMAIN-CONTAINING PROTEIN"/>
    <property type="match status" value="1"/>
</dbReference>
<evidence type="ECO:0000313" key="2">
    <source>
        <dbReference type="Proteomes" id="UP001216579"/>
    </source>
</evidence>
<dbReference type="Pfam" id="PF05331">
    <property type="entry name" value="DUF742"/>
    <property type="match status" value="1"/>
</dbReference>
<accession>A0ABT5ZJX7</accession>
<comment type="caution">
    <text evidence="1">The sequence shown here is derived from an EMBL/GenBank/DDBJ whole genome shotgun (WGS) entry which is preliminary data.</text>
</comment>
<sequence>MTGGRHSRRLVPAYLATGGRAHPSRNHLDRLTTLHAACEEIPVSLCPEQRRVLELIQPGALPLADAAAYLRLPVSIVKVLVADLVSAGLLHARPPIPQATGPGLETMEKVLDGLRALKS</sequence>
<name>A0ABT5ZJX7_9ACTN</name>
<evidence type="ECO:0000313" key="1">
    <source>
        <dbReference type="EMBL" id="MDF3290129.1"/>
    </source>
</evidence>
<dbReference type="EMBL" id="JARJBC010000006">
    <property type="protein sequence ID" value="MDF3290129.1"/>
    <property type="molecule type" value="Genomic_DNA"/>
</dbReference>
<keyword evidence="2" id="KW-1185">Reference proteome</keyword>
<proteinExistence type="predicted"/>
<organism evidence="1 2">
    <name type="scientific">Streptomyces silvisoli</name>
    <dbReference type="NCBI Taxonomy" id="3034235"/>
    <lineage>
        <taxon>Bacteria</taxon>
        <taxon>Bacillati</taxon>
        <taxon>Actinomycetota</taxon>
        <taxon>Actinomycetes</taxon>
        <taxon>Kitasatosporales</taxon>
        <taxon>Streptomycetaceae</taxon>
        <taxon>Streptomyces</taxon>
    </lineage>
</organism>
<dbReference type="PANTHER" id="PTHR36221:SF1">
    <property type="entry name" value="DUF742 DOMAIN-CONTAINING PROTEIN"/>
    <property type="match status" value="1"/>
</dbReference>
<protein>
    <submittedName>
        <fullName evidence="1">DUF742 domain-containing protein</fullName>
    </submittedName>
</protein>
<dbReference type="Proteomes" id="UP001216579">
    <property type="component" value="Unassembled WGS sequence"/>
</dbReference>
<reference evidence="1 2" key="1">
    <citation type="submission" date="2023-03" db="EMBL/GenBank/DDBJ databases">
        <title>Draft genome sequence of Streptomyces sp. RB6PN23 isolated from peat swamp forest in Thailand.</title>
        <authorList>
            <person name="Klaysubun C."/>
            <person name="Duangmal K."/>
        </authorList>
    </citation>
    <scope>NUCLEOTIDE SEQUENCE [LARGE SCALE GENOMIC DNA]</scope>
    <source>
        <strain evidence="1 2">RB6PN23</strain>
    </source>
</reference>
<gene>
    <name evidence="1" type="ORF">P3G67_12920</name>
</gene>
<dbReference type="InterPro" id="IPR007995">
    <property type="entry name" value="DUF742"/>
</dbReference>
<dbReference type="RefSeq" id="WP_276093576.1">
    <property type="nucleotide sequence ID" value="NZ_JARJBC010000006.1"/>
</dbReference>